<dbReference type="PANTHER" id="PTHR35186">
    <property type="entry name" value="ANK_REP_REGION DOMAIN-CONTAINING PROTEIN"/>
    <property type="match status" value="1"/>
</dbReference>
<protein>
    <recommendedName>
        <fullName evidence="1">DUF7580 domain-containing protein</fullName>
    </recommendedName>
</protein>
<reference evidence="3" key="1">
    <citation type="journal article" date="2015" name="Genome Announc.">
        <title>Draft genome sequence of Talaromyces cellulolyticus strain Y-94, a source of lignocellulosic biomass-degrading enzymes.</title>
        <authorList>
            <person name="Fujii T."/>
            <person name="Koike H."/>
            <person name="Sawayama S."/>
            <person name="Yano S."/>
            <person name="Inoue H."/>
        </authorList>
    </citation>
    <scope>NUCLEOTIDE SEQUENCE [LARGE SCALE GENOMIC DNA]</scope>
    <source>
        <strain evidence="3">Y-94</strain>
    </source>
</reference>
<sequence length="575" mass="65258">MSGFEIAGVVLAVRPLVANQLDNYSRGIATVKGLRQYRWELENYSSNLSAQYAIFLNTLQIFLQDVVDDHDLRSELIKNPTGDAWKDAQLQAALIDKLGRDYHAFTGTVAGLCSLLEELSNKLNRHTADYSKACRIMSAASIKSLGTLKFRKILSKAVYGDILDKIGRANQILRTLTEQSRQIDQAKRILPKRRDGLKRHRDGRRHARALYNILVQGQSWKCSCRDNHTICFRLDANAMHNSKTADQARKARFLLMISAASRSRQTYSGEEWHEVELQPESITNTVPINIPESPLSTSRGKRKVQFATTSTTICVETVHKAPANRIDDLCYTLGSVSATNTALQEGTIRYIFDHSDDEQYHMRLLRKVDQGINLCSLQDILSASNSSATPIQGSDELSRRDRLYLAAVLACGVLQLYGSWLKRQWGTKDVLFAQDSHHGFTNFEHPYLAWRVSNSNNYVSAIPSTSNRIYNEILLPLAVALIELSLGKTISALYRSEDHGPTERERHFNTATRVLRFVYCESGMNYGDVVKQCLYWPRDKGERFEDPRFDESIFDTVISPLLRDFDYFEGVSQMH</sequence>
<feature type="domain" description="DUF7580" evidence="1">
    <location>
        <begin position="202"/>
        <end position="565"/>
    </location>
</feature>
<dbReference type="Pfam" id="PF24476">
    <property type="entry name" value="DUF7580"/>
    <property type="match status" value="1"/>
</dbReference>
<name>A0A6V8HPA9_TALPI</name>
<dbReference type="PANTHER" id="PTHR35186:SF4">
    <property type="entry name" value="PRION-INHIBITION AND PROPAGATION HELO DOMAIN-CONTAINING PROTEIN"/>
    <property type="match status" value="1"/>
</dbReference>
<comment type="caution">
    <text evidence="2">The sequence shown here is derived from an EMBL/GenBank/DDBJ whole genome shotgun (WGS) entry which is preliminary data.</text>
</comment>
<dbReference type="AlphaFoldDB" id="A0A6V8HPA9"/>
<proteinExistence type="predicted"/>
<accession>A0A6V8HPA9</accession>
<organism evidence="2 3">
    <name type="scientific">Talaromyces pinophilus</name>
    <name type="common">Penicillium pinophilum</name>
    <dbReference type="NCBI Taxonomy" id="128442"/>
    <lineage>
        <taxon>Eukaryota</taxon>
        <taxon>Fungi</taxon>
        <taxon>Dikarya</taxon>
        <taxon>Ascomycota</taxon>
        <taxon>Pezizomycotina</taxon>
        <taxon>Eurotiomycetes</taxon>
        <taxon>Eurotiomycetidae</taxon>
        <taxon>Eurotiales</taxon>
        <taxon>Trichocomaceae</taxon>
        <taxon>Talaromyces</taxon>
        <taxon>Talaromyces sect. Talaromyces</taxon>
    </lineage>
</organism>
<keyword evidence="3" id="KW-1185">Reference proteome</keyword>
<evidence type="ECO:0000259" key="1">
    <source>
        <dbReference type="Pfam" id="PF24476"/>
    </source>
</evidence>
<dbReference type="Proteomes" id="UP000053095">
    <property type="component" value="Unassembled WGS sequence"/>
</dbReference>
<dbReference type="EMBL" id="DF933856">
    <property type="protein sequence ID" value="GAM43808.1"/>
    <property type="molecule type" value="Genomic_DNA"/>
</dbReference>
<evidence type="ECO:0000313" key="3">
    <source>
        <dbReference type="Proteomes" id="UP000053095"/>
    </source>
</evidence>
<dbReference type="InterPro" id="IPR056002">
    <property type="entry name" value="DUF7580"/>
</dbReference>
<evidence type="ECO:0000313" key="2">
    <source>
        <dbReference type="EMBL" id="GAM43808.1"/>
    </source>
</evidence>
<gene>
    <name evidence="2" type="ORF">TCE0_060r18922</name>
</gene>